<dbReference type="InterPro" id="IPR027417">
    <property type="entry name" value="P-loop_NTPase"/>
</dbReference>
<dbReference type="PANTHER" id="PTHR13748:SF62">
    <property type="entry name" value="COBW DOMAIN-CONTAINING PROTEIN"/>
    <property type="match status" value="1"/>
</dbReference>
<evidence type="ECO:0000256" key="4">
    <source>
        <dbReference type="ARBA" id="ARBA00034320"/>
    </source>
</evidence>
<dbReference type="CDD" id="cd03112">
    <property type="entry name" value="CobW-like"/>
    <property type="match status" value="1"/>
</dbReference>
<dbReference type="GO" id="GO:0016787">
    <property type="term" value="F:hydrolase activity"/>
    <property type="evidence" value="ECO:0007669"/>
    <property type="project" value="UniProtKB-KW"/>
</dbReference>
<feature type="domain" description="CobW C-terminal" evidence="8">
    <location>
        <begin position="264"/>
        <end position="359"/>
    </location>
</feature>
<keyword evidence="3" id="KW-0143">Chaperone</keyword>
<evidence type="ECO:0000256" key="7">
    <source>
        <dbReference type="SAM" id="MobiDB-lite"/>
    </source>
</evidence>
<evidence type="ECO:0000313" key="10">
    <source>
        <dbReference type="Proteomes" id="UP001060336"/>
    </source>
</evidence>
<comment type="similarity">
    <text evidence="4">Belongs to the SIMIBI class G3E GTPase family. ZNG1 subfamily.</text>
</comment>
<evidence type="ECO:0000256" key="3">
    <source>
        <dbReference type="ARBA" id="ARBA00023186"/>
    </source>
</evidence>
<dbReference type="InterPro" id="IPR036627">
    <property type="entry name" value="CobW-likC_sf"/>
</dbReference>
<evidence type="ECO:0000256" key="6">
    <source>
        <dbReference type="ARBA" id="ARBA00049117"/>
    </source>
</evidence>
<dbReference type="SUPFAM" id="SSF52540">
    <property type="entry name" value="P-loop containing nucleoside triphosphate hydrolases"/>
    <property type="match status" value="1"/>
</dbReference>
<dbReference type="Pfam" id="PF02492">
    <property type="entry name" value="cobW"/>
    <property type="match status" value="1"/>
</dbReference>
<dbReference type="SUPFAM" id="SSF90002">
    <property type="entry name" value="Hypothetical protein YjiA, C-terminal domain"/>
    <property type="match status" value="1"/>
</dbReference>
<keyword evidence="10" id="KW-1185">Reference proteome</keyword>
<dbReference type="PANTHER" id="PTHR13748">
    <property type="entry name" value="COBW-RELATED"/>
    <property type="match status" value="1"/>
</dbReference>
<keyword evidence="1" id="KW-0547">Nucleotide-binding</keyword>
<evidence type="ECO:0000256" key="1">
    <source>
        <dbReference type="ARBA" id="ARBA00022741"/>
    </source>
</evidence>
<reference evidence="9" key="1">
    <citation type="submission" date="2022-08" db="EMBL/GenBank/DDBJ databases">
        <title>Nisaea acidiphila sp. nov., isolated from a marine algal debris and emended description of the genus Nisaea Urios et al. 2008.</title>
        <authorList>
            <person name="Kwon K."/>
        </authorList>
    </citation>
    <scope>NUCLEOTIDE SEQUENCE</scope>
    <source>
        <strain evidence="9">MEBiC11861</strain>
    </source>
</reference>
<evidence type="ECO:0000256" key="5">
    <source>
        <dbReference type="ARBA" id="ARBA00045658"/>
    </source>
</evidence>
<dbReference type="Proteomes" id="UP001060336">
    <property type="component" value="Chromosome"/>
</dbReference>
<protein>
    <submittedName>
        <fullName evidence="9">GTP-binding protein</fullName>
    </submittedName>
</protein>
<accession>A0A9J7AU38</accession>
<dbReference type="GO" id="GO:0005737">
    <property type="term" value="C:cytoplasm"/>
    <property type="evidence" value="ECO:0007669"/>
    <property type="project" value="TreeGrafter"/>
</dbReference>
<gene>
    <name evidence="9" type="ORF">NUH88_16035</name>
</gene>
<dbReference type="RefSeq" id="WP_257767402.1">
    <property type="nucleotide sequence ID" value="NZ_CP102480.1"/>
</dbReference>
<dbReference type="Pfam" id="PF07683">
    <property type="entry name" value="CobW_C"/>
    <property type="match status" value="1"/>
</dbReference>
<dbReference type="Gene3D" id="3.30.1220.10">
    <property type="entry name" value="CobW-like, C-terminal domain"/>
    <property type="match status" value="1"/>
</dbReference>
<sequence>MIDTPIPVTLLTGFLGSGKSTLLSGILRDPRFSDTAVVVNEFGEVGIDGFLVEHSLEQTVEMTSGCLCCTIRGDVRETLLSLHRRQEEGQVPSFERLIIETTGLADPAPVIHTLMTDRRLARRYMLGGVITVVDITTAEMTFERHEESIKQTAVADRIVLTKTDMALDPASRSDLAALKALLRRLNPAAPIFDRHDPAFDLRQLFNTSLYDPGTKSLDVQGWLNAEAYTPDDDHDHHHGHGHDHSHEHHHGDHHHDINRHGADIEAFSLELDKPISSAAFTVALDLLISYKGADLLRVKGILNIREKPGTPVVIHGVQHVFHEPVWLEAWPTEDHRSKIVFITRGLPRETVATFFEALQVIGDKESSRVPESETL</sequence>
<evidence type="ECO:0000259" key="8">
    <source>
        <dbReference type="SMART" id="SM00833"/>
    </source>
</evidence>
<evidence type="ECO:0000256" key="2">
    <source>
        <dbReference type="ARBA" id="ARBA00022801"/>
    </source>
</evidence>
<dbReference type="InterPro" id="IPR011629">
    <property type="entry name" value="CobW-like_C"/>
</dbReference>
<dbReference type="AlphaFoldDB" id="A0A9J7AU38"/>
<feature type="compositionally biased region" description="Basic and acidic residues" evidence="7">
    <location>
        <begin position="231"/>
        <end position="257"/>
    </location>
</feature>
<proteinExistence type="inferred from homology"/>
<dbReference type="KEGG" id="naci:NUH88_16035"/>
<feature type="region of interest" description="Disordered" evidence="7">
    <location>
        <begin position="228"/>
        <end position="257"/>
    </location>
</feature>
<dbReference type="SMART" id="SM00833">
    <property type="entry name" value="CobW_C"/>
    <property type="match status" value="1"/>
</dbReference>
<organism evidence="9 10">
    <name type="scientific">Nisaea acidiphila</name>
    <dbReference type="NCBI Taxonomy" id="1862145"/>
    <lineage>
        <taxon>Bacteria</taxon>
        <taxon>Pseudomonadati</taxon>
        <taxon>Pseudomonadota</taxon>
        <taxon>Alphaproteobacteria</taxon>
        <taxon>Rhodospirillales</taxon>
        <taxon>Thalassobaculaceae</taxon>
        <taxon>Nisaea</taxon>
    </lineage>
</organism>
<keyword evidence="2" id="KW-0378">Hydrolase</keyword>
<dbReference type="InterPro" id="IPR003495">
    <property type="entry name" value="CobW/HypB/UreG_nucleotide-bd"/>
</dbReference>
<comment type="catalytic activity">
    <reaction evidence="6">
        <text>GTP + H2O = GDP + phosphate + H(+)</text>
        <dbReference type="Rhea" id="RHEA:19669"/>
        <dbReference type="ChEBI" id="CHEBI:15377"/>
        <dbReference type="ChEBI" id="CHEBI:15378"/>
        <dbReference type="ChEBI" id="CHEBI:37565"/>
        <dbReference type="ChEBI" id="CHEBI:43474"/>
        <dbReference type="ChEBI" id="CHEBI:58189"/>
    </reaction>
    <physiologicalReaction direction="left-to-right" evidence="6">
        <dbReference type="Rhea" id="RHEA:19670"/>
    </physiologicalReaction>
</comment>
<evidence type="ECO:0000313" key="9">
    <source>
        <dbReference type="EMBL" id="UUX48901.1"/>
    </source>
</evidence>
<dbReference type="EMBL" id="CP102480">
    <property type="protein sequence ID" value="UUX48901.1"/>
    <property type="molecule type" value="Genomic_DNA"/>
</dbReference>
<dbReference type="GO" id="GO:0000166">
    <property type="term" value="F:nucleotide binding"/>
    <property type="evidence" value="ECO:0007669"/>
    <property type="project" value="UniProtKB-KW"/>
</dbReference>
<comment type="function">
    <text evidence="5">Zinc chaperone that directly transfers zinc cofactor to target proteins, thereby activating them. Zinc is transferred from the CXCC motif in the GTPase domain to the zinc binding site in target proteins in a process requiring GTP hydrolysis.</text>
</comment>
<dbReference type="Gene3D" id="3.40.50.300">
    <property type="entry name" value="P-loop containing nucleotide triphosphate hydrolases"/>
    <property type="match status" value="1"/>
</dbReference>
<name>A0A9J7AU38_9PROT</name>
<dbReference type="InterPro" id="IPR051316">
    <property type="entry name" value="Zinc-reg_GTPase_activator"/>
</dbReference>